<dbReference type="GeneID" id="13038217"/>
<evidence type="ECO:0000259" key="1">
    <source>
        <dbReference type="Pfam" id="PF13470"/>
    </source>
</evidence>
<dbReference type="InterPro" id="IPR002850">
    <property type="entry name" value="PIN_toxin-like"/>
</dbReference>
<dbReference type="AlphaFoldDB" id="I3ZSQ7"/>
<evidence type="ECO:0000313" key="2">
    <source>
        <dbReference type="EMBL" id="AFL94741.1"/>
    </source>
</evidence>
<dbReference type="OrthoDB" id="96391at2157"/>
<sequence length="163" mass="18781">MAKLKVVLDTSILISMLKTRDPSRSPAIRVLELLKKGTLQNHGSKETLREMKETLAIIGLMIGKPEKAKAIYSLVRNRTKVVSPRVRFENDPKLAEAVGHHDDIKFLDVVYAAKARYLLSMNTKHLVKLRNGRTLKFNLKRHWFYIMTAGEFLKHIREKYGIN</sequence>
<dbReference type="PANTHER" id="PTHR34610">
    <property type="entry name" value="SSL7007 PROTEIN"/>
    <property type="match status" value="1"/>
</dbReference>
<gene>
    <name evidence="2" type="ORF">CL1_0533</name>
</gene>
<dbReference type="Pfam" id="PF13470">
    <property type="entry name" value="PIN_3"/>
    <property type="match status" value="1"/>
</dbReference>
<dbReference type="EMBL" id="CP003651">
    <property type="protein sequence ID" value="AFL94741.1"/>
    <property type="molecule type" value="Genomic_DNA"/>
</dbReference>
<evidence type="ECO:0000313" key="3">
    <source>
        <dbReference type="Proteomes" id="UP000006064"/>
    </source>
</evidence>
<dbReference type="KEGG" id="thm:CL1_0533"/>
<protein>
    <recommendedName>
        <fullName evidence="1">PIN domain-containing protein</fullName>
    </recommendedName>
</protein>
<dbReference type="HOGENOM" id="CLU_116617_1_0_2"/>
<dbReference type="InterPro" id="IPR029060">
    <property type="entry name" value="PIN-like_dom_sf"/>
</dbReference>
<reference evidence="2 3" key="1">
    <citation type="journal article" date="2012" name="J. Bacteriol.">
        <title>Complete Genome Sequence of the Hyperthermophilic Archaeon Thermococcus sp. Strain CL1, Isolated from a Paralvinella sp. Polychaete Worm Collected from a Hydrothermal Vent.</title>
        <authorList>
            <person name="Jung J.H."/>
            <person name="Holden J.F."/>
            <person name="Seo D.H."/>
            <person name="Park K.H."/>
            <person name="Shin H."/>
            <person name="Ryu S."/>
            <person name="Lee J.H."/>
            <person name="Park C.S."/>
        </authorList>
    </citation>
    <scope>NUCLEOTIDE SEQUENCE [LARGE SCALE GENOMIC DNA]</scope>
    <source>
        <strain evidence="3">DSM 27260 / KACC 17922 / CL1</strain>
    </source>
</reference>
<feature type="domain" description="PIN" evidence="1">
    <location>
        <begin position="5"/>
        <end position="124"/>
    </location>
</feature>
<dbReference type="SUPFAM" id="SSF88723">
    <property type="entry name" value="PIN domain-like"/>
    <property type="match status" value="1"/>
</dbReference>
<organism evidence="2 3">
    <name type="scientific">Thermococcus cleftensis (strain DSM 27260 / KACC 17922 / CL1)</name>
    <dbReference type="NCBI Taxonomy" id="163003"/>
    <lineage>
        <taxon>Archaea</taxon>
        <taxon>Methanobacteriati</taxon>
        <taxon>Methanobacteriota</taxon>
        <taxon>Thermococci</taxon>
        <taxon>Thermococcales</taxon>
        <taxon>Thermococcaceae</taxon>
        <taxon>Thermococcus</taxon>
    </lineage>
</organism>
<name>I3ZSQ7_THECF</name>
<dbReference type="Proteomes" id="UP000006064">
    <property type="component" value="Chromosome"/>
</dbReference>
<dbReference type="STRING" id="163003.CL1_0533"/>
<dbReference type="InterPro" id="IPR002716">
    <property type="entry name" value="PIN_dom"/>
</dbReference>
<keyword evidence="3" id="KW-1185">Reference proteome</keyword>
<dbReference type="PANTHER" id="PTHR34610:SF3">
    <property type="entry name" value="SSL7007 PROTEIN"/>
    <property type="match status" value="1"/>
</dbReference>
<accession>I3ZSQ7</accession>
<proteinExistence type="predicted"/>
<dbReference type="NCBIfam" id="TIGR00305">
    <property type="entry name" value="putative toxin-antitoxin system toxin component, PIN family"/>
    <property type="match status" value="1"/>
</dbReference>
<dbReference type="RefSeq" id="WP_014788380.1">
    <property type="nucleotide sequence ID" value="NC_018015.1"/>
</dbReference>